<dbReference type="OrthoDB" id="1071894at2759"/>
<dbReference type="InterPro" id="IPR036047">
    <property type="entry name" value="F-box-like_dom_sf"/>
</dbReference>
<dbReference type="InterPro" id="IPR006527">
    <property type="entry name" value="F-box-assoc_dom_typ1"/>
</dbReference>
<dbReference type="CDD" id="cd22157">
    <property type="entry name" value="F-box_AtFBW1-like"/>
    <property type="match status" value="1"/>
</dbReference>
<dbReference type="SUPFAM" id="SSF81383">
    <property type="entry name" value="F-box domain"/>
    <property type="match status" value="1"/>
</dbReference>
<gene>
    <name evidence="2" type="ORF">EZV62_006213</name>
</gene>
<dbReference type="SMART" id="SM00256">
    <property type="entry name" value="FBOX"/>
    <property type="match status" value="1"/>
</dbReference>
<dbReference type="InterPro" id="IPR001810">
    <property type="entry name" value="F-box_dom"/>
</dbReference>
<organism evidence="2 3">
    <name type="scientific">Acer yangbiense</name>
    <dbReference type="NCBI Taxonomy" id="1000413"/>
    <lineage>
        <taxon>Eukaryota</taxon>
        <taxon>Viridiplantae</taxon>
        <taxon>Streptophyta</taxon>
        <taxon>Embryophyta</taxon>
        <taxon>Tracheophyta</taxon>
        <taxon>Spermatophyta</taxon>
        <taxon>Magnoliopsida</taxon>
        <taxon>eudicotyledons</taxon>
        <taxon>Gunneridae</taxon>
        <taxon>Pentapetalae</taxon>
        <taxon>rosids</taxon>
        <taxon>malvids</taxon>
        <taxon>Sapindales</taxon>
        <taxon>Sapindaceae</taxon>
        <taxon>Hippocastanoideae</taxon>
        <taxon>Acereae</taxon>
        <taxon>Acer</taxon>
    </lineage>
</organism>
<dbReference type="Pfam" id="PF07734">
    <property type="entry name" value="FBA_1"/>
    <property type="match status" value="1"/>
</dbReference>
<proteinExistence type="predicted"/>
<dbReference type="NCBIfam" id="TIGR01640">
    <property type="entry name" value="F_box_assoc_1"/>
    <property type="match status" value="1"/>
</dbReference>
<dbReference type="EMBL" id="VAHF01000002">
    <property type="protein sequence ID" value="TXG71278.1"/>
    <property type="molecule type" value="Genomic_DNA"/>
</dbReference>
<dbReference type="PANTHER" id="PTHR31672:SF13">
    <property type="entry name" value="F-BOX PROTEIN CPR30-LIKE"/>
    <property type="match status" value="1"/>
</dbReference>
<dbReference type="InterPro" id="IPR050796">
    <property type="entry name" value="SCF_F-box_component"/>
</dbReference>
<accession>A0A5C7IQB1</accession>
<dbReference type="Gene3D" id="1.20.1280.50">
    <property type="match status" value="1"/>
</dbReference>
<dbReference type="Pfam" id="PF00646">
    <property type="entry name" value="F-box"/>
    <property type="match status" value="1"/>
</dbReference>
<dbReference type="InterPro" id="IPR017451">
    <property type="entry name" value="F-box-assoc_interact_dom"/>
</dbReference>
<keyword evidence="3" id="KW-1185">Reference proteome</keyword>
<dbReference type="Proteomes" id="UP000323000">
    <property type="component" value="Chromosome 2"/>
</dbReference>
<name>A0A5C7IQB1_9ROSI</name>
<comment type="caution">
    <text evidence="2">The sequence shown here is derived from an EMBL/GenBank/DDBJ whole genome shotgun (WGS) entry which is preliminary data.</text>
</comment>
<evidence type="ECO:0000259" key="1">
    <source>
        <dbReference type="PROSITE" id="PS50181"/>
    </source>
</evidence>
<dbReference type="PANTHER" id="PTHR31672">
    <property type="entry name" value="BNACNNG10540D PROTEIN"/>
    <property type="match status" value="1"/>
</dbReference>
<evidence type="ECO:0000313" key="3">
    <source>
        <dbReference type="Proteomes" id="UP000323000"/>
    </source>
</evidence>
<feature type="domain" description="F-box" evidence="1">
    <location>
        <begin position="1"/>
        <end position="43"/>
    </location>
</feature>
<protein>
    <recommendedName>
        <fullName evidence="1">F-box domain-containing protein</fullName>
    </recommendedName>
</protein>
<dbReference type="PROSITE" id="PS50181">
    <property type="entry name" value="FBOX"/>
    <property type="match status" value="1"/>
</dbReference>
<sequence length="219" mass="25109">MSDIPPPIIVDILSRLPVKSLCQFKCVSKRWLALINHPQFAKMHLSRTHKQRLILQKSDLLYSVQLETLSCLRNSIPVEIELPAGMELDYDDIFCPEIGSCNGLLCMRFVIASKDFLLYNPSTKECKKIPDVIQENQDKLIGFGYEESIDDHKIVKIPFNENGVFKVYSLRKDSWISIRSDFDFGFFAYSSSLVSVNGAIHFVTHYLTLPLIWWKTSSG</sequence>
<reference evidence="3" key="1">
    <citation type="journal article" date="2019" name="Gigascience">
        <title>De novo genome assembly of the endangered Acer yangbiense, a plant species with extremely small populations endemic to Yunnan Province, China.</title>
        <authorList>
            <person name="Yang J."/>
            <person name="Wariss H.M."/>
            <person name="Tao L."/>
            <person name="Zhang R."/>
            <person name="Yun Q."/>
            <person name="Hollingsworth P."/>
            <person name="Dao Z."/>
            <person name="Luo G."/>
            <person name="Guo H."/>
            <person name="Ma Y."/>
            <person name="Sun W."/>
        </authorList>
    </citation>
    <scope>NUCLEOTIDE SEQUENCE [LARGE SCALE GENOMIC DNA]</scope>
    <source>
        <strain evidence="3">cv. Malutang</strain>
    </source>
</reference>
<dbReference type="AlphaFoldDB" id="A0A5C7IQB1"/>
<evidence type="ECO:0000313" key="2">
    <source>
        <dbReference type="EMBL" id="TXG71278.1"/>
    </source>
</evidence>